<dbReference type="Pfam" id="PF03551">
    <property type="entry name" value="PadR"/>
    <property type="match status" value="1"/>
</dbReference>
<dbReference type="InterPro" id="IPR011991">
    <property type="entry name" value="ArsR-like_HTH"/>
</dbReference>
<keyword evidence="3" id="KW-1185">Reference proteome</keyword>
<organism evidence="2 3">
    <name type="scientific">Flavobacterium terrae</name>
    <dbReference type="NCBI Taxonomy" id="415425"/>
    <lineage>
        <taxon>Bacteria</taxon>
        <taxon>Pseudomonadati</taxon>
        <taxon>Bacteroidota</taxon>
        <taxon>Flavobacteriia</taxon>
        <taxon>Flavobacteriales</taxon>
        <taxon>Flavobacteriaceae</taxon>
        <taxon>Flavobacterium</taxon>
    </lineage>
</organism>
<name>A0A1M6D1G3_9FLAO</name>
<feature type="domain" description="Transcription regulator PadR N-terminal" evidence="1">
    <location>
        <begin position="19"/>
        <end position="90"/>
    </location>
</feature>
<evidence type="ECO:0000313" key="3">
    <source>
        <dbReference type="Proteomes" id="UP000184488"/>
    </source>
</evidence>
<dbReference type="Proteomes" id="UP000184488">
    <property type="component" value="Unassembled WGS sequence"/>
</dbReference>
<dbReference type="Gene3D" id="1.10.10.10">
    <property type="entry name" value="Winged helix-like DNA-binding domain superfamily/Winged helix DNA-binding domain"/>
    <property type="match status" value="1"/>
</dbReference>
<dbReference type="GO" id="GO:0006355">
    <property type="term" value="P:regulation of DNA-templated transcription"/>
    <property type="evidence" value="ECO:0007669"/>
    <property type="project" value="UniProtKB-ARBA"/>
</dbReference>
<sequence length="109" mass="12396">MNIENTKAQMRKGVLEFCILSVLKEKDAYTSEILDTLKNAKLLVVEGTVYPLLTRLKNDGLLTYRWEESTSGPPRKYYGLTEEGHEFLKELNVTWNELAGAVNTITSQN</sequence>
<dbReference type="PANTHER" id="PTHR33169:SF14">
    <property type="entry name" value="TRANSCRIPTIONAL REGULATOR RV3488"/>
    <property type="match status" value="1"/>
</dbReference>
<dbReference type="InterPro" id="IPR005149">
    <property type="entry name" value="Tscrpt_reg_PadR_N"/>
</dbReference>
<dbReference type="InterPro" id="IPR036388">
    <property type="entry name" value="WH-like_DNA-bd_sf"/>
</dbReference>
<evidence type="ECO:0000259" key="1">
    <source>
        <dbReference type="Pfam" id="PF03551"/>
    </source>
</evidence>
<evidence type="ECO:0000313" key="2">
    <source>
        <dbReference type="EMBL" id="SHI67097.1"/>
    </source>
</evidence>
<gene>
    <name evidence="2" type="ORF">SAMN05444363_1205</name>
</gene>
<dbReference type="AlphaFoldDB" id="A0A1M6D1G3"/>
<dbReference type="STRING" id="415425.SAMN05444363_1205"/>
<accession>A0A1M6D1G3</accession>
<reference evidence="3" key="1">
    <citation type="submission" date="2016-11" db="EMBL/GenBank/DDBJ databases">
        <authorList>
            <person name="Varghese N."/>
            <person name="Submissions S."/>
        </authorList>
    </citation>
    <scope>NUCLEOTIDE SEQUENCE [LARGE SCALE GENOMIC DNA]</scope>
    <source>
        <strain evidence="3">DSM 18829</strain>
    </source>
</reference>
<dbReference type="OrthoDB" id="9791785at2"/>
<dbReference type="PANTHER" id="PTHR33169">
    <property type="entry name" value="PADR-FAMILY TRANSCRIPTIONAL REGULATOR"/>
    <property type="match status" value="1"/>
</dbReference>
<protein>
    <submittedName>
        <fullName evidence="2">Transcriptional regulator, PadR family</fullName>
    </submittedName>
</protein>
<proteinExistence type="predicted"/>
<dbReference type="RefSeq" id="WP_073309528.1">
    <property type="nucleotide sequence ID" value="NZ_FQZI01000002.1"/>
</dbReference>
<dbReference type="EMBL" id="FQZI01000002">
    <property type="protein sequence ID" value="SHI67097.1"/>
    <property type="molecule type" value="Genomic_DNA"/>
</dbReference>
<dbReference type="InterPro" id="IPR052509">
    <property type="entry name" value="Metal_resp_DNA-bind_regulator"/>
</dbReference>
<dbReference type="CDD" id="cd00090">
    <property type="entry name" value="HTH_ARSR"/>
    <property type="match status" value="1"/>
</dbReference>
<dbReference type="SUPFAM" id="SSF46785">
    <property type="entry name" value="Winged helix' DNA-binding domain"/>
    <property type="match status" value="1"/>
</dbReference>
<dbReference type="InterPro" id="IPR036390">
    <property type="entry name" value="WH_DNA-bd_sf"/>
</dbReference>